<protein>
    <submittedName>
        <fullName evidence="2">GNAT family N-acetyltransferase</fullName>
    </submittedName>
</protein>
<dbReference type="PANTHER" id="PTHR43617">
    <property type="entry name" value="L-AMINO ACID N-ACETYLTRANSFERASE"/>
    <property type="match status" value="1"/>
</dbReference>
<evidence type="ECO:0000259" key="1">
    <source>
        <dbReference type="PROSITE" id="PS51186"/>
    </source>
</evidence>
<dbReference type="AlphaFoldDB" id="A0A3E1P267"/>
<dbReference type="OrthoDB" id="4228396at2"/>
<evidence type="ECO:0000313" key="3">
    <source>
        <dbReference type="Proteomes" id="UP000261174"/>
    </source>
</evidence>
<feature type="domain" description="N-acetyltransferase" evidence="1">
    <location>
        <begin position="3"/>
        <end position="153"/>
    </location>
</feature>
<dbReference type="InterPro" id="IPR016181">
    <property type="entry name" value="Acyl_CoA_acyltransferase"/>
</dbReference>
<keyword evidence="3" id="KW-1185">Reference proteome</keyword>
<evidence type="ECO:0000313" key="2">
    <source>
        <dbReference type="EMBL" id="RFM34276.1"/>
    </source>
</evidence>
<sequence length="281" mass="31847">MLYRFHHLKGVATNQLCQVFNEAFSDYVIPMQLTVSLLQQKLTGESIQLDCSAGAFQGDDLYGFILHGREESRPEVLYNGGTGVVPMARGRHLVQELYEYFIPKYQQQGVKEILLEVIATNQKAIKAYENAGFEQQRRFLCFKGEVPLTKKAMKGVLIQKNLLPPESIVHPFADQVPSWSNSIASVRREKQHTTTWVALVEHEIVGYISVFLASRRIRQIGVKKEMRRRGIGTALMQQAAEALGNPFTLINVDAQNKGLISFLEHMGMSEILTQYEMKICI</sequence>
<proteinExistence type="predicted"/>
<organism evidence="2 3">
    <name type="scientific">Chitinophaga silvisoli</name>
    <dbReference type="NCBI Taxonomy" id="2291814"/>
    <lineage>
        <taxon>Bacteria</taxon>
        <taxon>Pseudomonadati</taxon>
        <taxon>Bacteroidota</taxon>
        <taxon>Chitinophagia</taxon>
        <taxon>Chitinophagales</taxon>
        <taxon>Chitinophagaceae</taxon>
        <taxon>Chitinophaga</taxon>
    </lineage>
</organism>
<dbReference type="PANTHER" id="PTHR43617:SF34">
    <property type="entry name" value="PUTATIVE-RELATED"/>
    <property type="match status" value="1"/>
</dbReference>
<dbReference type="Gene3D" id="3.40.630.30">
    <property type="match status" value="2"/>
</dbReference>
<dbReference type="InterPro" id="IPR050276">
    <property type="entry name" value="MshD_Acetyltransferase"/>
</dbReference>
<reference evidence="2 3" key="1">
    <citation type="submission" date="2018-08" db="EMBL/GenBank/DDBJ databases">
        <title>Chitinophaga sp. K20C18050901, a novel bacterium isolated from forest soil.</title>
        <authorList>
            <person name="Wang C."/>
        </authorList>
    </citation>
    <scope>NUCLEOTIDE SEQUENCE [LARGE SCALE GENOMIC DNA]</scope>
    <source>
        <strain evidence="2 3">K20C18050901</strain>
    </source>
</reference>
<dbReference type="RefSeq" id="WP_116853863.1">
    <property type="nucleotide sequence ID" value="NZ_QTJV01000004.1"/>
</dbReference>
<keyword evidence="2" id="KW-0808">Transferase</keyword>
<dbReference type="PROSITE" id="PS51186">
    <property type="entry name" value="GNAT"/>
    <property type="match status" value="2"/>
</dbReference>
<gene>
    <name evidence="2" type="ORF">DXN04_13415</name>
</gene>
<comment type="caution">
    <text evidence="2">The sequence shown here is derived from an EMBL/GenBank/DDBJ whole genome shotgun (WGS) entry which is preliminary data.</text>
</comment>
<dbReference type="Proteomes" id="UP000261174">
    <property type="component" value="Unassembled WGS sequence"/>
</dbReference>
<dbReference type="SUPFAM" id="SSF55729">
    <property type="entry name" value="Acyl-CoA N-acyltransferases (Nat)"/>
    <property type="match status" value="2"/>
</dbReference>
<dbReference type="CDD" id="cd04301">
    <property type="entry name" value="NAT_SF"/>
    <property type="match status" value="1"/>
</dbReference>
<dbReference type="InterPro" id="IPR000182">
    <property type="entry name" value="GNAT_dom"/>
</dbReference>
<dbReference type="EMBL" id="QTJV01000004">
    <property type="protein sequence ID" value="RFM34276.1"/>
    <property type="molecule type" value="Genomic_DNA"/>
</dbReference>
<dbReference type="Pfam" id="PF00583">
    <property type="entry name" value="Acetyltransf_1"/>
    <property type="match status" value="2"/>
</dbReference>
<feature type="domain" description="N-acetyltransferase" evidence="1">
    <location>
        <begin position="158"/>
        <end position="281"/>
    </location>
</feature>
<accession>A0A3E1P267</accession>
<dbReference type="GO" id="GO:0016747">
    <property type="term" value="F:acyltransferase activity, transferring groups other than amino-acyl groups"/>
    <property type="evidence" value="ECO:0007669"/>
    <property type="project" value="InterPro"/>
</dbReference>
<name>A0A3E1P267_9BACT</name>